<dbReference type="GO" id="GO:0005332">
    <property type="term" value="F:gamma-aminobutyric acid:sodium:chloride symporter activity"/>
    <property type="evidence" value="ECO:0007669"/>
    <property type="project" value="TreeGrafter"/>
</dbReference>
<keyword evidence="7" id="KW-0479">Metal-binding</keyword>
<keyword evidence="6 11" id="KW-0472">Membrane</keyword>
<dbReference type="SUPFAM" id="SSF55486">
    <property type="entry name" value="Metalloproteases ('zincins'), catalytic domain"/>
    <property type="match status" value="1"/>
</dbReference>
<dbReference type="Pfam" id="PF01400">
    <property type="entry name" value="Astacin"/>
    <property type="match status" value="1"/>
</dbReference>
<feature type="transmembrane region" description="Helical" evidence="11">
    <location>
        <begin position="81"/>
        <end position="101"/>
    </location>
</feature>
<feature type="transmembrane region" description="Helical" evidence="11">
    <location>
        <begin position="245"/>
        <end position="263"/>
    </location>
</feature>
<dbReference type="GO" id="GO:0005886">
    <property type="term" value="C:plasma membrane"/>
    <property type="evidence" value="ECO:0007669"/>
    <property type="project" value="TreeGrafter"/>
</dbReference>
<dbReference type="InterPro" id="IPR037272">
    <property type="entry name" value="SNS_sf"/>
</dbReference>
<feature type="transmembrane region" description="Helical" evidence="11">
    <location>
        <begin position="272"/>
        <end position="289"/>
    </location>
</feature>
<dbReference type="PRINTS" id="PR00176">
    <property type="entry name" value="NANEUSMPORT"/>
</dbReference>
<evidence type="ECO:0000256" key="5">
    <source>
        <dbReference type="ARBA" id="ARBA00022989"/>
    </source>
</evidence>
<evidence type="ECO:0000256" key="6">
    <source>
        <dbReference type="ARBA" id="ARBA00023136"/>
    </source>
</evidence>
<keyword evidence="8" id="KW-1015">Disulfide bond</keyword>
<dbReference type="GO" id="GO:0046872">
    <property type="term" value="F:metal ion binding"/>
    <property type="evidence" value="ECO:0007669"/>
    <property type="project" value="UniProtKB-KW"/>
</dbReference>
<feature type="binding site" evidence="7">
    <location>
        <position position="60"/>
    </location>
    <ligand>
        <name>Na(+)</name>
        <dbReference type="ChEBI" id="CHEBI:29101"/>
        <label>1</label>
    </ligand>
</feature>
<evidence type="ECO:0000259" key="12">
    <source>
        <dbReference type="PROSITE" id="PS51864"/>
    </source>
</evidence>
<dbReference type="PROSITE" id="PS51864">
    <property type="entry name" value="ASTACIN"/>
    <property type="match status" value="1"/>
</dbReference>
<evidence type="ECO:0000256" key="7">
    <source>
        <dbReference type="PIRSR" id="PIRSR600175-1"/>
    </source>
</evidence>
<feature type="binding site" evidence="7">
    <location>
        <position position="67"/>
    </location>
    <ligand>
        <name>Na(+)</name>
        <dbReference type="ChEBI" id="CHEBI:29101"/>
        <label>1</label>
    </ligand>
</feature>
<keyword evidence="4 10" id="KW-0769">Symport</keyword>
<dbReference type="Pfam" id="PF00209">
    <property type="entry name" value="SNF"/>
    <property type="match status" value="1"/>
</dbReference>
<keyword evidence="5 11" id="KW-1133">Transmembrane helix</keyword>
<feature type="transmembrane region" description="Helical" evidence="11">
    <location>
        <begin position="572"/>
        <end position="591"/>
    </location>
</feature>
<feature type="binding site" evidence="7">
    <location>
        <position position="428"/>
    </location>
    <ligand>
        <name>Na(+)</name>
        <dbReference type="ChEBI" id="CHEBI:29101"/>
        <label>1</label>
    </ligand>
</feature>
<dbReference type="GO" id="GO:0004222">
    <property type="term" value="F:metalloendopeptidase activity"/>
    <property type="evidence" value="ECO:0007669"/>
    <property type="project" value="InterPro"/>
</dbReference>
<comment type="similarity">
    <text evidence="10">Belongs to the sodium:neurotransmitter symporter (SNF) (TC 2.A.22) family.</text>
</comment>
<feature type="binding site" evidence="7">
    <location>
        <position position="429"/>
    </location>
    <ligand>
        <name>Na(+)</name>
        <dbReference type="ChEBI" id="CHEBI:29101"/>
        <label>1</label>
    </ligand>
</feature>
<evidence type="ECO:0000256" key="11">
    <source>
        <dbReference type="SAM" id="Phobius"/>
    </source>
</evidence>
<reference evidence="14" key="1">
    <citation type="submission" date="2022-11" db="UniProtKB">
        <authorList>
            <consortium name="WormBaseParasite"/>
        </authorList>
    </citation>
    <scope>IDENTIFICATION</scope>
</reference>
<dbReference type="GO" id="GO:0006508">
    <property type="term" value="P:proteolysis"/>
    <property type="evidence" value="ECO:0007669"/>
    <property type="project" value="InterPro"/>
</dbReference>
<dbReference type="PROSITE" id="PS50267">
    <property type="entry name" value="NA_NEUROTRAN_SYMP_3"/>
    <property type="match status" value="1"/>
</dbReference>
<feature type="transmembrane region" description="Helical" evidence="11">
    <location>
        <begin position="399"/>
        <end position="427"/>
    </location>
</feature>
<dbReference type="PANTHER" id="PTHR11616:SF265">
    <property type="entry name" value="TRANSPORTER"/>
    <property type="match status" value="1"/>
</dbReference>
<dbReference type="InterPro" id="IPR001506">
    <property type="entry name" value="Peptidase_M12A"/>
</dbReference>
<evidence type="ECO:0000313" key="13">
    <source>
        <dbReference type="Proteomes" id="UP000887565"/>
    </source>
</evidence>
<dbReference type="SUPFAM" id="SSF161070">
    <property type="entry name" value="SNF-like"/>
    <property type="match status" value="1"/>
</dbReference>
<protein>
    <recommendedName>
        <fullName evidence="10">Transporter</fullName>
    </recommendedName>
</protein>
<sequence length="748" mass="85260">RKKHPTSKSYGSTTNPDIYEPKIIDVGKHVAKISPQAMEQALPEREKWGSIFEFFLSCIGYAVGLGNIWRFPYLCYDNGGGAFFVPYLLSLLLCGVPMFVLETSWGQLLSIGGLGMWKLCPILKGVGIAAVVVAFWLNIYYIVVLAWGIFYFYHSFSQPWASCNQTWNSMKCRSEYDKCSWLNETKKTFNLQGVSDQKLLTFNSSYLPAKYKLCELSKNYTSPFCTRLNALSITQGIDIPGELKWDLALCLFIAWVLCYLAIFKGVGWTGKVVYFTAIFPYILLFILFFRGVTLDGAIDGIQYYIYPRMSILTSAEVWKKAVTQIFFTYGLALGALVALGSYNPYHNNIVKQAFSICLIDSGTSIFAGFVVFSFIGYMAKKQDQLVEDVAKAGPGLLFVAYPSGIMTLEFSKFWSVLFFFMVILIGIDSQFCTMEGFFTAIIDEFPQYLRKKHAREIFVAVVCFVSYLIGLSMVTEGGMWVFQIFDDYGASGWCLLWLLFFECIAISWLYGVDRWFDHLEDMIGHRPSAWWKFCWVWACPLCCVGVFIFSLLDYSGSKYNNQKLPGWADGVGWIMALSSMLCVPIYAFWLWRRTPGDFVQKYKLLICPDVSVVELRQAALKHKVTDQTELTASTESSALMANKRTTAINPPKMIFKQCSCQQNSALNLVTFPDKLWHQRRVPYILDDNLTDKERWAVAQAFDEYKEKTCIKFVPKEAGEADFVHIKKNDNAGLHFKSFIEMSQIFSIL</sequence>
<keyword evidence="2 10" id="KW-0813">Transport</keyword>
<feature type="transmembrane region" description="Helical" evidence="11">
    <location>
        <begin position="533"/>
        <end position="552"/>
    </location>
</feature>
<feature type="transmembrane region" description="Helical" evidence="11">
    <location>
        <begin position="354"/>
        <end position="379"/>
    </location>
</feature>
<evidence type="ECO:0000256" key="4">
    <source>
        <dbReference type="ARBA" id="ARBA00022847"/>
    </source>
</evidence>
<dbReference type="InterPro" id="IPR000175">
    <property type="entry name" value="Na/ntran_symport"/>
</dbReference>
<feature type="transmembrane region" description="Helical" evidence="11">
    <location>
        <begin position="488"/>
        <end position="512"/>
    </location>
</feature>
<dbReference type="OMA" id="FNNINHR"/>
<dbReference type="InterPro" id="IPR024079">
    <property type="entry name" value="MetalloPept_cat_dom_sf"/>
</dbReference>
<comment type="caution">
    <text evidence="9">Lacks conserved residue(s) required for the propagation of feature annotation.</text>
</comment>
<keyword evidence="13" id="KW-1185">Reference proteome</keyword>
<evidence type="ECO:0000256" key="1">
    <source>
        <dbReference type="ARBA" id="ARBA00004141"/>
    </source>
</evidence>
<feature type="binding site" evidence="7">
    <location>
        <position position="62"/>
    </location>
    <ligand>
        <name>Na(+)</name>
        <dbReference type="ChEBI" id="CHEBI:29101"/>
        <label>1</label>
    </ligand>
</feature>
<accession>A0A915L9S8</accession>
<evidence type="ECO:0000256" key="3">
    <source>
        <dbReference type="ARBA" id="ARBA00022692"/>
    </source>
</evidence>
<dbReference type="CDD" id="cd11496">
    <property type="entry name" value="SLC6sbd-TauT-like"/>
    <property type="match status" value="1"/>
</dbReference>
<feature type="binding site" evidence="7">
    <location>
        <position position="63"/>
    </location>
    <ligand>
        <name>Na(+)</name>
        <dbReference type="ChEBI" id="CHEBI:29101"/>
        <label>1</label>
    </ligand>
</feature>
<dbReference type="Proteomes" id="UP000887565">
    <property type="component" value="Unplaced"/>
</dbReference>
<dbReference type="Gene3D" id="3.40.390.10">
    <property type="entry name" value="Collagenase (Catalytic Domain)"/>
    <property type="match status" value="1"/>
</dbReference>
<dbReference type="GO" id="GO:0043005">
    <property type="term" value="C:neuron projection"/>
    <property type="evidence" value="ECO:0007669"/>
    <property type="project" value="TreeGrafter"/>
</dbReference>
<feature type="transmembrane region" description="Helical" evidence="11">
    <location>
        <begin position="48"/>
        <end position="69"/>
    </location>
</feature>
<dbReference type="PROSITE" id="PS00610">
    <property type="entry name" value="NA_NEUROTRAN_SYMP_1"/>
    <property type="match status" value="1"/>
</dbReference>
<evidence type="ECO:0000256" key="2">
    <source>
        <dbReference type="ARBA" id="ARBA00022448"/>
    </source>
</evidence>
<proteinExistence type="inferred from homology"/>
<dbReference type="PANTHER" id="PTHR11616">
    <property type="entry name" value="SODIUM/CHLORIDE DEPENDENT TRANSPORTER"/>
    <property type="match status" value="1"/>
</dbReference>
<evidence type="ECO:0000256" key="8">
    <source>
        <dbReference type="PIRSR" id="PIRSR600175-2"/>
    </source>
</evidence>
<dbReference type="WBParaSite" id="nRc.2.0.1.t47168-RA">
    <property type="protein sequence ID" value="nRc.2.0.1.t47168-RA"/>
    <property type="gene ID" value="nRc.2.0.1.g47168"/>
</dbReference>
<name>A0A915L9S8_ROMCU</name>
<feature type="domain" description="Peptidase M12A" evidence="12">
    <location>
        <begin position="667"/>
        <end position="748"/>
    </location>
</feature>
<feature type="transmembrane region" description="Helical" evidence="11">
    <location>
        <begin position="321"/>
        <end position="342"/>
    </location>
</feature>
<feature type="transmembrane region" description="Helical" evidence="11">
    <location>
        <begin position="457"/>
        <end position="482"/>
    </location>
</feature>
<evidence type="ECO:0000256" key="9">
    <source>
        <dbReference type="PROSITE-ProRule" id="PRU01211"/>
    </source>
</evidence>
<evidence type="ECO:0000256" key="10">
    <source>
        <dbReference type="RuleBase" id="RU003732"/>
    </source>
</evidence>
<dbReference type="AlphaFoldDB" id="A0A915L9S8"/>
<feature type="disulfide bond" evidence="8">
    <location>
        <begin position="163"/>
        <end position="172"/>
    </location>
</feature>
<keyword evidence="3 10" id="KW-0812">Transmembrane</keyword>
<evidence type="ECO:0000313" key="14">
    <source>
        <dbReference type="WBParaSite" id="nRc.2.0.1.t47168-RA"/>
    </source>
</evidence>
<keyword evidence="7" id="KW-0915">Sodium</keyword>
<organism evidence="13 14">
    <name type="scientific">Romanomermis culicivorax</name>
    <name type="common">Nematode worm</name>
    <dbReference type="NCBI Taxonomy" id="13658"/>
    <lineage>
        <taxon>Eukaryota</taxon>
        <taxon>Metazoa</taxon>
        <taxon>Ecdysozoa</taxon>
        <taxon>Nematoda</taxon>
        <taxon>Enoplea</taxon>
        <taxon>Dorylaimia</taxon>
        <taxon>Mermithida</taxon>
        <taxon>Mermithoidea</taxon>
        <taxon>Mermithidae</taxon>
        <taxon>Romanomermis</taxon>
    </lineage>
</organism>
<feature type="transmembrane region" description="Helical" evidence="11">
    <location>
        <begin position="122"/>
        <end position="150"/>
    </location>
</feature>
<comment type="subcellular location">
    <subcellularLocation>
        <location evidence="1">Membrane</location>
        <topology evidence="1">Multi-pass membrane protein</topology>
    </subcellularLocation>
</comment>